<accession>A0A2K1Y5Q3</accession>
<dbReference type="AlphaFoldDB" id="A0A2K1Y5Q3"/>
<reference evidence="1 2" key="1">
    <citation type="journal article" date="2006" name="Science">
        <title>The genome of black cottonwood, Populus trichocarpa (Torr. &amp; Gray).</title>
        <authorList>
            <person name="Tuskan G.A."/>
            <person name="Difazio S."/>
            <person name="Jansson S."/>
            <person name="Bohlmann J."/>
            <person name="Grigoriev I."/>
            <person name="Hellsten U."/>
            <person name="Putnam N."/>
            <person name="Ralph S."/>
            <person name="Rombauts S."/>
            <person name="Salamov A."/>
            <person name="Schein J."/>
            <person name="Sterck L."/>
            <person name="Aerts A."/>
            <person name="Bhalerao R.R."/>
            <person name="Bhalerao R.P."/>
            <person name="Blaudez D."/>
            <person name="Boerjan W."/>
            <person name="Brun A."/>
            <person name="Brunner A."/>
            <person name="Busov V."/>
            <person name="Campbell M."/>
            <person name="Carlson J."/>
            <person name="Chalot M."/>
            <person name="Chapman J."/>
            <person name="Chen G.L."/>
            <person name="Cooper D."/>
            <person name="Coutinho P.M."/>
            <person name="Couturier J."/>
            <person name="Covert S."/>
            <person name="Cronk Q."/>
            <person name="Cunningham R."/>
            <person name="Davis J."/>
            <person name="Degroeve S."/>
            <person name="Dejardin A."/>
            <person name="Depamphilis C."/>
            <person name="Detter J."/>
            <person name="Dirks B."/>
            <person name="Dubchak I."/>
            <person name="Duplessis S."/>
            <person name="Ehlting J."/>
            <person name="Ellis B."/>
            <person name="Gendler K."/>
            <person name="Goodstein D."/>
            <person name="Gribskov M."/>
            <person name="Grimwood J."/>
            <person name="Groover A."/>
            <person name="Gunter L."/>
            <person name="Hamberger B."/>
            <person name="Heinze B."/>
            <person name="Helariutta Y."/>
            <person name="Henrissat B."/>
            <person name="Holligan D."/>
            <person name="Holt R."/>
            <person name="Huang W."/>
            <person name="Islam-Faridi N."/>
            <person name="Jones S."/>
            <person name="Jones-Rhoades M."/>
            <person name="Jorgensen R."/>
            <person name="Joshi C."/>
            <person name="Kangasjarvi J."/>
            <person name="Karlsson J."/>
            <person name="Kelleher C."/>
            <person name="Kirkpatrick R."/>
            <person name="Kirst M."/>
            <person name="Kohler A."/>
            <person name="Kalluri U."/>
            <person name="Larimer F."/>
            <person name="Leebens-Mack J."/>
            <person name="Leple J.C."/>
            <person name="Locascio P."/>
            <person name="Lou Y."/>
            <person name="Lucas S."/>
            <person name="Martin F."/>
            <person name="Montanini B."/>
            <person name="Napoli C."/>
            <person name="Nelson D.R."/>
            <person name="Nelson C."/>
            <person name="Nieminen K."/>
            <person name="Nilsson O."/>
            <person name="Pereda V."/>
            <person name="Peter G."/>
            <person name="Philippe R."/>
            <person name="Pilate G."/>
            <person name="Poliakov A."/>
            <person name="Razumovskaya J."/>
            <person name="Richardson P."/>
            <person name="Rinaldi C."/>
            <person name="Ritland K."/>
            <person name="Rouze P."/>
            <person name="Ryaboy D."/>
            <person name="Schmutz J."/>
            <person name="Schrader J."/>
            <person name="Segerman B."/>
            <person name="Shin H."/>
            <person name="Siddiqui A."/>
            <person name="Sterky F."/>
            <person name="Terry A."/>
            <person name="Tsai C.J."/>
            <person name="Uberbacher E."/>
            <person name="Unneberg P."/>
            <person name="Vahala J."/>
            <person name="Wall K."/>
            <person name="Wessler S."/>
            <person name="Yang G."/>
            <person name="Yin T."/>
            <person name="Douglas C."/>
            <person name="Marra M."/>
            <person name="Sandberg G."/>
            <person name="Van de Peer Y."/>
            <person name="Rokhsar D."/>
        </authorList>
    </citation>
    <scope>NUCLEOTIDE SEQUENCE [LARGE SCALE GENOMIC DNA]</scope>
    <source>
        <strain evidence="2">cv. Nisqually</strain>
    </source>
</reference>
<sequence>MMMKGKPNTPLISCWHFTCISSFNNFPGTAVYIHPLIPSATKTEGKSHEFSSSCPFMIILCIRRSLHFCIFLIKRFKESKFNVKKKKSLLEDWSMQLA</sequence>
<evidence type="ECO:0000313" key="2">
    <source>
        <dbReference type="Proteomes" id="UP000006729"/>
    </source>
</evidence>
<dbReference type="EMBL" id="CM009302">
    <property type="protein sequence ID" value="PNT08355.1"/>
    <property type="molecule type" value="Genomic_DNA"/>
</dbReference>
<proteinExistence type="predicted"/>
<organism evidence="1 2">
    <name type="scientific">Populus trichocarpa</name>
    <name type="common">Western balsam poplar</name>
    <name type="synonym">Populus balsamifera subsp. trichocarpa</name>
    <dbReference type="NCBI Taxonomy" id="3694"/>
    <lineage>
        <taxon>Eukaryota</taxon>
        <taxon>Viridiplantae</taxon>
        <taxon>Streptophyta</taxon>
        <taxon>Embryophyta</taxon>
        <taxon>Tracheophyta</taxon>
        <taxon>Spermatophyta</taxon>
        <taxon>Magnoliopsida</taxon>
        <taxon>eudicotyledons</taxon>
        <taxon>Gunneridae</taxon>
        <taxon>Pentapetalae</taxon>
        <taxon>rosids</taxon>
        <taxon>fabids</taxon>
        <taxon>Malpighiales</taxon>
        <taxon>Salicaceae</taxon>
        <taxon>Saliceae</taxon>
        <taxon>Populus</taxon>
    </lineage>
</organism>
<keyword evidence="2" id="KW-1185">Reference proteome</keyword>
<dbReference type="Proteomes" id="UP000006729">
    <property type="component" value="Chromosome 13"/>
</dbReference>
<protein>
    <submittedName>
        <fullName evidence="1">Uncharacterized protein</fullName>
    </submittedName>
</protein>
<evidence type="ECO:0000313" key="1">
    <source>
        <dbReference type="EMBL" id="PNT08355.1"/>
    </source>
</evidence>
<dbReference type="InParanoid" id="A0A2K1Y5Q3"/>
<gene>
    <name evidence="1" type="ORF">POPTR_013G145200</name>
</gene>
<name>A0A2K1Y5Q3_POPTR</name>